<dbReference type="Proteomes" id="UP000636709">
    <property type="component" value="Unassembled WGS sequence"/>
</dbReference>
<evidence type="ECO:0000256" key="4">
    <source>
        <dbReference type="ARBA" id="ARBA00022741"/>
    </source>
</evidence>
<dbReference type="SUPFAM" id="SSF52058">
    <property type="entry name" value="L domain-like"/>
    <property type="match status" value="1"/>
</dbReference>
<dbReference type="PANTHER" id="PTHR23155">
    <property type="entry name" value="DISEASE RESISTANCE PROTEIN RP"/>
    <property type="match status" value="1"/>
</dbReference>
<proteinExistence type="inferred from homology"/>
<keyword evidence="6" id="KW-0175">Coiled coil</keyword>
<evidence type="ECO:0000259" key="10">
    <source>
        <dbReference type="Pfam" id="PF23598"/>
    </source>
</evidence>
<dbReference type="Gene3D" id="1.20.5.4130">
    <property type="match status" value="1"/>
</dbReference>
<evidence type="ECO:0000256" key="3">
    <source>
        <dbReference type="ARBA" id="ARBA00022737"/>
    </source>
</evidence>
<dbReference type="Gene3D" id="3.40.50.300">
    <property type="entry name" value="P-loop containing nucleotide triphosphate hydrolases"/>
    <property type="match status" value="1"/>
</dbReference>
<feature type="domain" description="Disease resistance protein winged helix" evidence="9">
    <location>
        <begin position="438"/>
        <end position="510"/>
    </location>
</feature>
<dbReference type="Pfam" id="PF23598">
    <property type="entry name" value="LRR_14"/>
    <property type="match status" value="1"/>
</dbReference>
<evidence type="ECO:0000256" key="5">
    <source>
        <dbReference type="ARBA" id="ARBA00022821"/>
    </source>
</evidence>
<dbReference type="FunFam" id="1.10.10.10:FF:000322">
    <property type="entry name" value="Probable disease resistance protein At1g63360"/>
    <property type="match status" value="1"/>
</dbReference>
<name>A0A835BPB2_9POAL</name>
<dbReference type="Pfam" id="PF23559">
    <property type="entry name" value="WHD_DRP"/>
    <property type="match status" value="1"/>
</dbReference>
<dbReference type="Gene3D" id="3.80.10.10">
    <property type="entry name" value="Ribonuclease Inhibitor"/>
    <property type="match status" value="1"/>
</dbReference>
<evidence type="ECO:0000313" key="11">
    <source>
        <dbReference type="EMBL" id="KAF8694488.1"/>
    </source>
</evidence>
<dbReference type="GO" id="GO:0009626">
    <property type="term" value="P:plant-type hypersensitive response"/>
    <property type="evidence" value="ECO:0007669"/>
    <property type="project" value="UniProtKB-ARBA"/>
</dbReference>
<evidence type="ECO:0000256" key="1">
    <source>
        <dbReference type="ARBA" id="ARBA00008894"/>
    </source>
</evidence>
<evidence type="ECO:0000259" key="9">
    <source>
        <dbReference type="Pfam" id="PF23559"/>
    </source>
</evidence>
<feature type="domain" description="NB-ARC" evidence="7">
    <location>
        <begin position="171"/>
        <end position="347"/>
    </location>
</feature>
<keyword evidence="5" id="KW-0611">Plant defense</keyword>
<dbReference type="PRINTS" id="PR00364">
    <property type="entry name" value="DISEASERSIST"/>
</dbReference>
<evidence type="ECO:0000256" key="6">
    <source>
        <dbReference type="ARBA" id="ARBA00023054"/>
    </source>
</evidence>
<dbReference type="Gene3D" id="1.10.8.430">
    <property type="entry name" value="Helical domain of apoptotic protease-activating factors"/>
    <property type="match status" value="1"/>
</dbReference>
<dbReference type="InterPro" id="IPR002182">
    <property type="entry name" value="NB-ARC"/>
</dbReference>
<dbReference type="GO" id="GO:0002758">
    <property type="term" value="P:innate immune response-activating signaling pathway"/>
    <property type="evidence" value="ECO:0007669"/>
    <property type="project" value="UniProtKB-ARBA"/>
</dbReference>
<dbReference type="AlphaFoldDB" id="A0A835BPB2"/>
<dbReference type="InterPro" id="IPR055414">
    <property type="entry name" value="LRR_R13L4/SHOC2-like"/>
</dbReference>
<feature type="domain" description="Disease resistance N-terminal" evidence="8">
    <location>
        <begin position="8"/>
        <end position="92"/>
    </location>
</feature>
<dbReference type="InterPro" id="IPR038005">
    <property type="entry name" value="RX-like_CC"/>
</dbReference>
<evidence type="ECO:0000256" key="2">
    <source>
        <dbReference type="ARBA" id="ARBA00022614"/>
    </source>
</evidence>
<protein>
    <submittedName>
        <fullName evidence="11">Uncharacterized protein</fullName>
    </submittedName>
</protein>
<dbReference type="Pfam" id="PF18052">
    <property type="entry name" value="Rx_N"/>
    <property type="match status" value="1"/>
</dbReference>
<dbReference type="FunFam" id="3.40.50.300:FF:001091">
    <property type="entry name" value="Probable disease resistance protein At1g61300"/>
    <property type="match status" value="1"/>
</dbReference>
<dbReference type="GO" id="GO:0043531">
    <property type="term" value="F:ADP binding"/>
    <property type="evidence" value="ECO:0007669"/>
    <property type="project" value="InterPro"/>
</dbReference>
<dbReference type="SUPFAM" id="SSF52540">
    <property type="entry name" value="P-loop containing nucleoside triphosphate hydrolases"/>
    <property type="match status" value="1"/>
</dbReference>
<dbReference type="InterPro" id="IPR044974">
    <property type="entry name" value="Disease_R_plants"/>
</dbReference>
<dbReference type="PANTHER" id="PTHR23155:SF1116">
    <property type="entry name" value="OS12G0273300 PROTEIN"/>
    <property type="match status" value="1"/>
</dbReference>
<dbReference type="Pfam" id="PF00931">
    <property type="entry name" value="NB-ARC"/>
    <property type="match status" value="1"/>
</dbReference>
<dbReference type="InterPro" id="IPR032675">
    <property type="entry name" value="LRR_dom_sf"/>
</dbReference>
<evidence type="ECO:0000259" key="7">
    <source>
        <dbReference type="Pfam" id="PF00931"/>
    </source>
</evidence>
<keyword evidence="12" id="KW-1185">Reference proteome</keyword>
<dbReference type="GO" id="GO:0042742">
    <property type="term" value="P:defense response to bacterium"/>
    <property type="evidence" value="ECO:0007669"/>
    <property type="project" value="UniProtKB-ARBA"/>
</dbReference>
<dbReference type="InterPro" id="IPR041118">
    <property type="entry name" value="Rx_N"/>
</dbReference>
<sequence>MELAMATMGSLLPKLGVLLDEEYKLQNSVRRDFQYLQRELQSMHAALREVAEVAPEQLQQHDRLWAGDVRELSQDIEDVVDTFLVRIDASRSDDPAAAEGLLVKTTTLLKKCQARHQIATAIKDIKDQVHEVANRDGRYRATTRVTTTTTVDPLLQALYGAKKNIVGIDDAKDEVICKLCQGDDDASKQQLKILSVVGFGGLGKTTLTKAVYDELRPQFECGAFVTVSRNPDVKKVLRDLLYELDNEKHKNLSGAVLLDERQLIDELRKSLENKRYFIVIDDLWGVEAWQTIRYALLDSNSGSRIITTTRNLEVSRACCSSNNDIIYNMKPLSDDDSQILFYKRIFPSGTACPDDLEQVSREILKKCGGVPLAIITIASHLAGDDHQIKPKDQWDSLLNSIGRGITRGGGVEEMRRILSLSYYDLHYRLKTCLLYLSIFPEDTEISRDRLIRRWIAEGFFQGVNDGTNLFDLGESYFNTLINRSMIQPVGINAEGRAEACSVHDVMLDFICDLASEENFVTVLDVINEDTPFKRKIRRMSFQKSTSKLITTRLARTSMRQVRSFTIFSPAADQMLPLLSRFQVLRVLDLEGCCLRESRNLSLQNIGNLLHLRFLGLRGTSAHKLPSEIGKLQFLQILDLGKTCATLPSSVVWLGHLICLYLSPGIELPIGLRNLTSLEELTGLSMGCYCADRVKELGHLTNLRALDICWGGSKKNKEDQALVESLCHLRKLQSLEIRGPGEHVYLGADWVPPVHLRRLVLRGWLPTLPTWFSSSSLPVLSYLHINVREVWLEDIQTIGMLPALRFVCLRAGVEDDLATEQCDVEKFVLSAGAFPCARECVFLNVTMVPCNFPRGAMAMVQSLRFRFRVTDILSGDFDLSMSSLPSLEDLYIDYDMKKARREGLVRAQRMLSGALQEHPNLPFLHPDFPCEEEEDGVTGIIHVYIYI</sequence>
<dbReference type="InterPro" id="IPR036388">
    <property type="entry name" value="WH-like_DNA-bd_sf"/>
</dbReference>
<keyword evidence="2" id="KW-0433">Leucine-rich repeat</keyword>
<keyword evidence="3" id="KW-0677">Repeat</keyword>
<comment type="caution">
    <text evidence="11">The sequence shown here is derived from an EMBL/GenBank/DDBJ whole genome shotgun (WGS) entry which is preliminary data.</text>
</comment>
<keyword evidence="4" id="KW-0547">Nucleotide-binding</keyword>
<dbReference type="InterPro" id="IPR042197">
    <property type="entry name" value="Apaf_helical"/>
</dbReference>
<dbReference type="Gene3D" id="1.10.10.10">
    <property type="entry name" value="Winged helix-like DNA-binding domain superfamily/Winged helix DNA-binding domain"/>
    <property type="match status" value="1"/>
</dbReference>
<evidence type="ECO:0000313" key="12">
    <source>
        <dbReference type="Proteomes" id="UP000636709"/>
    </source>
</evidence>
<reference evidence="11" key="1">
    <citation type="submission" date="2020-07" db="EMBL/GenBank/DDBJ databases">
        <title>Genome sequence and genetic diversity analysis of an under-domesticated orphan crop, white fonio (Digitaria exilis).</title>
        <authorList>
            <person name="Bennetzen J.L."/>
            <person name="Chen S."/>
            <person name="Ma X."/>
            <person name="Wang X."/>
            <person name="Yssel A.E.J."/>
            <person name="Chaluvadi S.R."/>
            <person name="Johnson M."/>
            <person name="Gangashetty P."/>
            <person name="Hamidou F."/>
            <person name="Sanogo M.D."/>
            <person name="Zwaenepoel A."/>
            <person name="Wallace J."/>
            <person name="Van De Peer Y."/>
            <person name="Van Deynze A."/>
        </authorList>
    </citation>
    <scope>NUCLEOTIDE SEQUENCE</scope>
    <source>
        <tissue evidence="11">Leaves</tissue>
    </source>
</reference>
<comment type="similarity">
    <text evidence="1">Belongs to the disease resistance NB-LRR family.</text>
</comment>
<dbReference type="CDD" id="cd14798">
    <property type="entry name" value="RX-CC_like"/>
    <property type="match status" value="1"/>
</dbReference>
<evidence type="ECO:0000259" key="8">
    <source>
        <dbReference type="Pfam" id="PF18052"/>
    </source>
</evidence>
<dbReference type="OrthoDB" id="667265at2759"/>
<dbReference type="InterPro" id="IPR027417">
    <property type="entry name" value="P-loop_NTPase"/>
</dbReference>
<accession>A0A835BPB2</accession>
<organism evidence="11 12">
    <name type="scientific">Digitaria exilis</name>
    <dbReference type="NCBI Taxonomy" id="1010633"/>
    <lineage>
        <taxon>Eukaryota</taxon>
        <taxon>Viridiplantae</taxon>
        <taxon>Streptophyta</taxon>
        <taxon>Embryophyta</taxon>
        <taxon>Tracheophyta</taxon>
        <taxon>Spermatophyta</taxon>
        <taxon>Magnoliopsida</taxon>
        <taxon>Liliopsida</taxon>
        <taxon>Poales</taxon>
        <taxon>Poaceae</taxon>
        <taxon>PACMAD clade</taxon>
        <taxon>Panicoideae</taxon>
        <taxon>Panicodae</taxon>
        <taxon>Paniceae</taxon>
        <taxon>Anthephorinae</taxon>
        <taxon>Digitaria</taxon>
    </lineage>
</organism>
<feature type="domain" description="Disease resistance R13L4/SHOC-2-like LRR" evidence="10">
    <location>
        <begin position="560"/>
        <end position="921"/>
    </location>
</feature>
<dbReference type="InterPro" id="IPR058922">
    <property type="entry name" value="WHD_DRP"/>
</dbReference>
<dbReference type="EMBL" id="JACEFO010001905">
    <property type="protein sequence ID" value="KAF8694488.1"/>
    <property type="molecule type" value="Genomic_DNA"/>
</dbReference>
<gene>
    <name evidence="11" type="ORF">HU200_038233</name>
</gene>